<comment type="caution">
    <text evidence="1">The sequence shown here is derived from an EMBL/GenBank/DDBJ whole genome shotgun (WGS) entry which is preliminary data.</text>
</comment>
<dbReference type="EMBL" id="VSSQ01017292">
    <property type="protein sequence ID" value="MPM59438.1"/>
    <property type="molecule type" value="Genomic_DNA"/>
</dbReference>
<sequence length="107" mass="12060">MHHTGHFIFKHITTVGQNCRDTGANRSHSGLACTFSFYERAMTYFHTGDIGDGVVGSGWQIPKRYSYFPGAGAIIRAHLFADFDELFEEGIEVGVIKEGFRMPLHRH</sequence>
<accession>A0A645B2Y6</accession>
<proteinExistence type="predicted"/>
<evidence type="ECO:0000313" key="1">
    <source>
        <dbReference type="EMBL" id="MPM59438.1"/>
    </source>
</evidence>
<protein>
    <submittedName>
        <fullName evidence="1">Uncharacterized protein</fullName>
    </submittedName>
</protein>
<reference evidence="1" key="1">
    <citation type="submission" date="2019-08" db="EMBL/GenBank/DDBJ databases">
        <authorList>
            <person name="Kucharzyk K."/>
            <person name="Murdoch R.W."/>
            <person name="Higgins S."/>
            <person name="Loffler F."/>
        </authorList>
    </citation>
    <scope>NUCLEOTIDE SEQUENCE</scope>
</reference>
<dbReference type="AlphaFoldDB" id="A0A645B2Y6"/>
<organism evidence="1">
    <name type="scientific">bioreactor metagenome</name>
    <dbReference type="NCBI Taxonomy" id="1076179"/>
    <lineage>
        <taxon>unclassified sequences</taxon>
        <taxon>metagenomes</taxon>
        <taxon>ecological metagenomes</taxon>
    </lineage>
</organism>
<gene>
    <name evidence="1" type="ORF">SDC9_106280</name>
</gene>
<name>A0A645B2Y6_9ZZZZ</name>